<evidence type="ECO:0000256" key="7">
    <source>
        <dbReference type="ARBA" id="ARBA00022840"/>
    </source>
</evidence>
<keyword evidence="4" id="KW-0808">Transferase</keyword>
<proteinExistence type="inferred from homology"/>
<name>A0A6J0RIZ4_BACDO</name>
<dbReference type="PANTHER" id="PTHR45832:SF22">
    <property type="entry name" value="SERINE_THREONINE-PROTEIN KINASE SAMKA-RELATED"/>
    <property type="match status" value="1"/>
</dbReference>
<dbReference type="EC" id="2.7.11.1" evidence="2"/>
<dbReference type="GO" id="GO:0005524">
    <property type="term" value="F:ATP binding"/>
    <property type="evidence" value="ECO:0007669"/>
    <property type="project" value="UniProtKB-UniRule"/>
</dbReference>
<reference evidence="14" key="1">
    <citation type="submission" date="2025-05" db="UniProtKB">
        <authorList>
            <consortium name="RefSeq"/>
        </authorList>
    </citation>
    <scope>NUCLEOTIDE SEQUENCE [LARGE SCALE GENOMIC DNA]</scope>
</reference>
<dbReference type="PROSITE" id="PS50108">
    <property type="entry name" value="CRIB"/>
    <property type="match status" value="1"/>
</dbReference>
<feature type="region of interest" description="Disordered" evidence="11">
    <location>
        <begin position="365"/>
        <end position="443"/>
    </location>
</feature>
<dbReference type="InterPro" id="IPR000095">
    <property type="entry name" value="CRIB_dom"/>
</dbReference>
<dbReference type="GO" id="GO:0007411">
    <property type="term" value="P:axon guidance"/>
    <property type="evidence" value="ECO:0007669"/>
    <property type="project" value="UniProtKB-ARBA"/>
</dbReference>
<dbReference type="InterPro" id="IPR051931">
    <property type="entry name" value="PAK3-like"/>
</dbReference>
<evidence type="ECO:0000259" key="12">
    <source>
        <dbReference type="PROSITE" id="PS50011"/>
    </source>
</evidence>
<dbReference type="AlphaFoldDB" id="A0A6J0RIZ4"/>
<dbReference type="InterPro" id="IPR000719">
    <property type="entry name" value="Prot_kinase_dom"/>
</dbReference>
<keyword evidence="5 10" id="KW-0547">Nucleotide-binding</keyword>
<dbReference type="Pfam" id="PF00786">
    <property type="entry name" value="PBD"/>
    <property type="match status" value="1"/>
</dbReference>
<comment type="catalytic activity">
    <reaction evidence="9">
        <text>L-seryl-[protein] + ATP = O-phospho-L-seryl-[protein] + ADP + H(+)</text>
        <dbReference type="Rhea" id="RHEA:17989"/>
        <dbReference type="Rhea" id="RHEA-COMP:9863"/>
        <dbReference type="Rhea" id="RHEA-COMP:11604"/>
        <dbReference type="ChEBI" id="CHEBI:15378"/>
        <dbReference type="ChEBI" id="CHEBI:29999"/>
        <dbReference type="ChEBI" id="CHEBI:30616"/>
        <dbReference type="ChEBI" id="CHEBI:83421"/>
        <dbReference type="ChEBI" id="CHEBI:456216"/>
        <dbReference type="EC" id="2.7.11.1"/>
    </reaction>
</comment>
<dbReference type="InParanoid" id="A0A6J0RIZ4"/>
<feature type="compositionally biased region" description="Polar residues" evidence="11">
    <location>
        <begin position="239"/>
        <end position="256"/>
    </location>
</feature>
<dbReference type="GO" id="GO:0016477">
    <property type="term" value="P:cell migration"/>
    <property type="evidence" value="ECO:0007669"/>
    <property type="project" value="UniProtKB-ARBA"/>
</dbReference>
<dbReference type="Gene3D" id="3.30.200.20">
    <property type="entry name" value="Phosphorylase Kinase, domain 1"/>
    <property type="match status" value="1"/>
</dbReference>
<dbReference type="Gene3D" id="1.10.510.10">
    <property type="entry name" value="Transferase(Phosphotransferase) domain 1"/>
    <property type="match status" value="1"/>
</dbReference>
<feature type="compositionally biased region" description="Basic residues" evidence="11">
    <location>
        <begin position="59"/>
        <end position="71"/>
    </location>
</feature>
<dbReference type="GeneID" id="105223222"/>
<gene>
    <name evidence="15" type="primary">LOC105223222</name>
</gene>
<evidence type="ECO:0000256" key="9">
    <source>
        <dbReference type="ARBA" id="ARBA00048679"/>
    </source>
</evidence>
<feature type="compositionally biased region" description="Basic and acidic residues" evidence="11">
    <location>
        <begin position="48"/>
        <end position="58"/>
    </location>
</feature>
<dbReference type="PROSITE" id="PS00108">
    <property type="entry name" value="PROTEIN_KINASE_ST"/>
    <property type="match status" value="1"/>
</dbReference>
<dbReference type="GO" id="GO:0048598">
    <property type="term" value="P:embryonic morphogenesis"/>
    <property type="evidence" value="ECO:0007669"/>
    <property type="project" value="UniProtKB-ARBA"/>
</dbReference>
<feature type="compositionally biased region" description="Polar residues" evidence="11">
    <location>
        <begin position="380"/>
        <end position="393"/>
    </location>
</feature>
<dbReference type="InterPro" id="IPR011009">
    <property type="entry name" value="Kinase-like_dom_sf"/>
</dbReference>
<feature type="binding site" evidence="10">
    <location>
        <position position="492"/>
    </location>
    <ligand>
        <name>ATP</name>
        <dbReference type="ChEBI" id="CHEBI:30616"/>
    </ligand>
</feature>
<feature type="domain" description="Protein kinase" evidence="12">
    <location>
        <begin position="463"/>
        <end position="714"/>
    </location>
</feature>
<feature type="region of interest" description="Disordered" evidence="11">
    <location>
        <begin position="1"/>
        <end position="82"/>
    </location>
</feature>
<dbReference type="Pfam" id="PF00069">
    <property type="entry name" value="Pkinase"/>
    <property type="match status" value="1"/>
</dbReference>
<evidence type="ECO:0000256" key="8">
    <source>
        <dbReference type="ARBA" id="ARBA00047899"/>
    </source>
</evidence>
<dbReference type="CDD" id="cd01093">
    <property type="entry name" value="CRIB_PAK_like"/>
    <property type="match status" value="1"/>
</dbReference>
<keyword evidence="3" id="KW-0723">Serine/threonine-protein kinase</keyword>
<protein>
    <recommendedName>
        <fullName evidence="2">non-specific serine/threonine protein kinase</fullName>
        <ecNumber evidence="2">2.7.11.1</ecNumber>
    </recommendedName>
</protein>
<evidence type="ECO:0000313" key="15">
    <source>
        <dbReference type="RefSeq" id="XP_019844802.2"/>
    </source>
</evidence>
<feature type="compositionally biased region" description="Low complexity" evidence="11">
    <location>
        <begin position="157"/>
        <end position="176"/>
    </location>
</feature>
<dbReference type="FunCoup" id="A0A6J0RIZ4">
    <property type="interactions" value="607"/>
</dbReference>
<feature type="domain" description="CRIB" evidence="13">
    <location>
        <begin position="81"/>
        <end position="94"/>
    </location>
</feature>
<dbReference type="InterPro" id="IPR008271">
    <property type="entry name" value="Ser/Thr_kinase_AS"/>
</dbReference>
<evidence type="ECO:0000256" key="6">
    <source>
        <dbReference type="ARBA" id="ARBA00022777"/>
    </source>
</evidence>
<dbReference type="SMART" id="SM00285">
    <property type="entry name" value="PBD"/>
    <property type="match status" value="1"/>
</dbReference>
<dbReference type="GO" id="GO:0005829">
    <property type="term" value="C:cytosol"/>
    <property type="evidence" value="ECO:0007669"/>
    <property type="project" value="UniProtKB-ARBA"/>
</dbReference>
<feature type="region of interest" description="Disordered" evidence="11">
    <location>
        <begin position="227"/>
        <end position="295"/>
    </location>
</feature>
<dbReference type="SMART" id="SM00220">
    <property type="entry name" value="S_TKc"/>
    <property type="match status" value="1"/>
</dbReference>
<keyword evidence="14" id="KW-1185">Reference proteome</keyword>
<evidence type="ECO:0000256" key="11">
    <source>
        <dbReference type="SAM" id="MobiDB-lite"/>
    </source>
</evidence>
<sequence length="737" mass="79174">MSSEEDKPPAPPVRLTSNRGGDRVGGSAINTGVGVGGAGDGPPVDMRPLPKEPDDPDRKKKTLKNKIKGSKPSHTDSKPNISYPTNFEHTVHVGFDAITGEFTGMPEAWARLLMNSNISKQEQKNNPQAVLDVLKWFDNTTKQRPSSKYMTNAITTHSGSSLSRVSSSSPSSTPTDSELHASNSGGNLIGVNLSNLSLGGTNANTNANTVGLIGQLGGSIGGGIGGVGPTVHGNHHQTHSGALSQSHSYNFGGNTASSSSQHSSANEDDILGAPQPAPPPIASRPERTKSIYTRPIEGAVSVSEGIEHLRAVTPTTPLQQLQQQQQQQLQQHQHQNNVAQPQQQQYRTPNNAIATTAGVAATAAATSATTTTTLDKNKNNENLYTTDPNTKRLTGSPAAVPQPQQANTTPAQLVTPSAVAPSTAATAAPQPRSGTAKKKKMSDEEILEKLRTIVSVGDPNRKYTKMEKIGQGASGTVYTAIESSTGMEVAIKQMNLSQQPKKELIINEILVMRENKHPNVVNYLDSYLVSEELWVVMEYLPGGSLTDVVTETCMDEGQIAAVCREVLQALEFLHSNQVIHRDIKSDNILLGLDGSVKLTDFGFCAQISPEQSKRTTMVGTPYWMAPEVVTRKQYGPKVDLWSLGIMAIEMVEGEPPYLNENPLKALYLIATNGKPEIKEKEKLSTVFQDFLDQCLEVDVERRASAHDLLKHPFLKLARPLASLTPLIMAAKEAAKGN</sequence>
<dbReference type="SUPFAM" id="SSF56112">
    <property type="entry name" value="Protein kinase-like (PK-like)"/>
    <property type="match status" value="1"/>
</dbReference>
<dbReference type="GO" id="GO:0009791">
    <property type="term" value="P:post-embryonic development"/>
    <property type="evidence" value="ECO:0007669"/>
    <property type="project" value="UniProtKB-ARBA"/>
</dbReference>
<dbReference type="CDD" id="cd06647">
    <property type="entry name" value="STKc_PAK_I"/>
    <property type="match status" value="1"/>
</dbReference>
<feature type="compositionally biased region" description="Low complexity" evidence="11">
    <location>
        <begin position="397"/>
        <end position="429"/>
    </location>
</feature>
<dbReference type="GO" id="GO:0034329">
    <property type="term" value="P:cell junction assembly"/>
    <property type="evidence" value="ECO:0007669"/>
    <property type="project" value="UniProtKB-ARBA"/>
</dbReference>
<feature type="region of interest" description="Disordered" evidence="11">
    <location>
        <begin position="317"/>
        <end position="345"/>
    </location>
</feature>
<accession>A0A6J0RIZ4</accession>
<dbReference type="RefSeq" id="XP_019844802.2">
    <property type="nucleotide sequence ID" value="XM_019989243.3"/>
</dbReference>
<dbReference type="GO" id="GO:0030424">
    <property type="term" value="C:axon"/>
    <property type="evidence" value="ECO:0007669"/>
    <property type="project" value="UniProtKB-SubCell"/>
</dbReference>
<dbReference type="GO" id="GO:0005886">
    <property type="term" value="C:plasma membrane"/>
    <property type="evidence" value="ECO:0007669"/>
    <property type="project" value="UniProtKB-ARBA"/>
</dbReference>
<evidence type="ECO:0000256" key="5">
    <source>
        <dbReference type="ARBA" id="ARBA00022741"/>
    </source>
</evidence>
<dbReference type="Proteomes" id="UP001652620">
    <property type="component" value="Chromosome 2"/>
</dbReference>
<dbReference type="GO" id="GO:0009887">
    <property type="term" value="P:animal organ morphogenesis"/>
    <property type="evidence" value="ECO:0007669"/>
    <property type="project" value="UniProtKB-ARBA"/>
</dbReference>
<dbReference type="GO" id="GO:0004674">
    <property type="term" value="F:protein serine/threonine kinase activity"/>
    <property type="evidence" value="ECO:0007669"/>
    <property type="project" value="UniProtKB-KW"/>
</dbReference>
<organism evidence="14 15">
    <name type="scientific">Bactrocera dorsalis</name>
    <name type="common">Oriental fruit fly</name>
    <name type="synonym">Dacus dorsalis</name>
    <dbReference type="NCBI Taxonomy" id="27457"/>
    <lineage>
        <taxon>Eukaryota</taxon>
        <taxon>Metazoa</taxon>
        <taxon>Ecdysozoa</taxon>
        <taxon>Arthropoda</taxon>
        <taxon>Hexapoda</taxon>
        <taxon>Insecta</taxon>
        <taxon>Pterygota</taxon>
        <taxon>Neoptera</taxon>
        <taxon>Endopterygota</taxon>
        <taxon>Diptera</taxon>
        <taxon>Brachycera</taxon>
        <taxon>Muscomorpha</taxon>
        <taxon>Tephritoidea</taxon>
        <taxon>Tephritidae</taxon>
        <taxon>Bactrocera</taxon>
        <taxon>Bactrocera</taxon>
    </lineage>
</organism>
<keyword evidence="6 15" id="KW-0418">Kinase</keyword>
<feature type="region of interest" description="Disordered" evidence="11">
    <location>
        <begin position="157"/>
        <end position="183"/>
    </location>
</feature>
<dbReference type="PANTHER" id="PTHR45832">
    <property type="entry name" value="SERINE/THREONINE-PROTEIN KINASE SAMKA-RELATED-RELATED"/>
    <property type="match status" value="1"/>
</dbReference>
<comment type="catalytic activity">
    <reaction evidence="8">
        <text>L-threonyl-[protein] + ATP = O-phospho-L-threonyl-[protein] + ADP + H(+)</text>
        <dbReference type="Rhea" id="RHEA:46608"/>
        <dbReference type="Rhea" id="RHEA-COMP:11060"/>
        <dbReference type="Rhea" id="RHEA-COMP:11605"/>
        <dbReference type="ChEBI" id="CHEBI:15378"/>
        <dbReference type="ChEBI" id="CHEBI:30013"/>
        <dbReference type="ChEBI" id="CHEBI:30616"/>
        <dbReference type="ChEBI" id="CHEBI:61977"/>
        <dbReference type="ChEBI" id="CHEBI:456216"/>
        <dbReference type="EC" id="2.7.11.1"/>
    </reaction>
</comment>
<evidence type="ECO:0000256" key="2">
    <source>
        <dbReference type="ARBA" id="ARBA00012513"/>
    </source>
</evidence>
<keyword evidence="7 10" id="KW-0067">ATP-binding</keyword>
<evidence type="ECO:0000259" key="13">
    <source>
        <dbReference type="PROSITE" id="PS50108"/>
    </source>
</evidence>
<reference evidence="15" key="2">
    <citation type="submission" date="2025-08" db="UniProtKB">
        <authorList>
            <consortium name="RefSeq"/>
        </authorList>
    </citation>
    <scope>IDENTIFICATION</scope>
    <source>
        <tissue evidence="15">Adult</tissue>
    </source>
</reference>
<evidence type="ECO:0000256" key="1">
    <source>
        <dbReference type="ARBA" id="ARBA00008874"/>
    </source>
</evidence>
<dbReference type="InterPro" id="IPR036936">
    <property type="entry name" value="CRIB_dom_sf"/>
</dbReference>
<comment type="similarity">
    <text evidence="1">Belongs to the protein kinase superfamily. STE Ser/Thr protein kinase family. STE20 subfamily.</text>
</comment>
<evidence type="ECO:0000313" key="14">
    <source>
        <dbReference type="Proteomes" id="UP001652620"/>
    </source>
</evidence>
<dbReference type="PROSITE" id="PS00107">
    <property type="entry name" value="PROTEIN_KINASE_ATP"/>
    <property type="match status" value="1"/>
</dbReference>
<dbReference type="OrthoDB" id="1022360at2759"/>
<evidence type="ECO:0000256" key="3">
    <source>
        <dbReference type="ARBA" id="ARBA00022527"/>
    </source>
</evidence>
<evidence type="ECO:0000256" key="10">
    <source>
        <dbReference type="PROSITE-ProRule" id="PRU10141"/>
    </source>
</evidence>
<dbReference type="KEGG" id="bdr:105223222"/>
<dbReference type="GO" id="GO:0030054">
    <property type="term" value="C:cell junction"/>
    <property type="evidence" value="ECO:0007669"/>
    <property type="project" value="UniProtKB-ARBA"/>
</dbReference>
<dbReference type="Gene3D" id="3.90.810.10">
    <property type="entry name" value="CRIB domain"/>
    <property type="match status" value="1"/>
</dbReference>
<evidence type="ECO:0000256" key="4">
    <source>
        <dbReference type="ARBA" id="ARBA00022679"/>
    </source>
</evidence>
<dbReference type="InterPro" id="IPR017441">
    <property type="entry name" value="Protein_kinase_ATP_BS"/>
</dbReference>
<dbReference type="PROSITE" id="PS50011">
    <property type="entry name" value="PROTEIN_KINASE_DOM"/>
    <property type="match status" value="1"/>
</dbReference>
<dbReference type="InterPro" id="IPR033923">
    <property type="entry name" value="PAK_BD"/>
</dbReference>